<dbReference type="GeneID" id="24135991"/>
<dbReference type="EMBL" id="KK583326">
    <property type="protein sequence ID" value="KDO20018.1"/>
    <property type="molecule type" value="Genomic_DNA"/>
</dbReference>
<accession>A0A067BP33</accession>
<sequence>MPRKGPPKTTRRDERAKEKEEAAKQRLREEAKAARAAQAVRQFRHNPEMPDAQGDRRDLRRGLASEGMPLERYGESPAQLGKRGEVLQASSGGRAAPRGFEYDAADDWYGDDDDV</sequence>
<feature type="region of interest" description="Disordered" evidence="1">
    <location>
        <begin position="1"/>
        <end position="115"/>
    </location>
</feature>
<protein>
    <submittedName>
        <fullName evidence="2">Uncharacterized protein</fullName>
    </submittedName>
</protein>
<feature type="compositionally biased region" description="Acidic residues" evidence="1">
    <location>
        <begin position="103"/>
        <end position="115"/>
    </location>
</feature>
<gene>
    <name evidence="2" type="ORF">SPRG_14166</name>
</gene>
<name>A0A067BP33_SAPPC</name>
<evidence type="ECO:0000313" key="2">
    <source>
        <dbReference type="EMBL" id="KDO20018.1"/>
    </source>
</evidence>
<dbReference type="OMA" id="FRHNPEM"/>
<dbReference type="AlphaFoldDB" id="A0A067BP33"/>
<dbReference type="Proteomes" id="UP000030745">
    <property type="component" value="Unassembled WGS sequence"/>
</dbReference>
<dbReference type="RefSeq" id="XP_012209254.1">
    <property type="nucleotide sequence ID" value="XM_012353864.1"/>
</dbReference>
<evidence type="ECO:0000313" key="3">
    <source>
        <dbReference type="Proteomes" id="UP000030745"/>
    </source>
</evidence>
<feature type="compositionally biased region" description="Basic and acidic residues" evidence="1">
    <location>
        <begin position="10"/>
        <end position="33"/>
    </location>
</feature>
<dbReference type="VEuPathDB" id="FungiDB:SPRG_14166"/>
<dbReference type="OrthoDB" id="78154at2759"/>
<proteinExistence type="predicted"/>
<organism evidence="2 3">
    <name type="scientific">Saprolegnia parasitica (strain CBS 223.65)</name>
    <dbReference type="NCBI Taxonomy" id="695850"/>
    <lineage>
        <taxon>Eukaryota</taxon>
        <taxon>Sar</taxon>
        <taxon>Stramenopiles</taxon>
        <taxon>Oomycota</taxon>
        <taxon>Saprolegniomycetes</taxon>
        <taxon>Saprolegniales</taxon>
        <taxon>Saprolegniaceae</taxon>
        <taxon>Saprolegnia</taxon>
    </lineage>
</organism>
<reference evidence="2 3" key="1">
    <citation type="journal article" date="2013" name="PLoS Genet.">
        <title>Distinctive expansion of potential virulence genes in the genome of the oomycete fish pathogen Saprolegnia parasitica.</title>
        <authorList>
            <person name="Jiang R.H."/>
            <person name="de Bruijn I."/>
            <person name="Haas B.J."/>
            <person name="Belmonte R."/>
            <person name="Lobach L."/>
            <person name="Christie J."/>
            <person name="van den Ackerveken G."/>
            <person name="Bottin A."/>
            <person name="Bulone V."/>
            <person name="Diaz-Moreno S.M."/>
            <person name="Dumas B."/>
            <person name="Fan L."/>
            <person name="Gaulin E."/>
            <person name="Govers F."/>
            <person name="Grenville-Briggs L.J."/>
            <person name="Horner N.R."/>
            <person name="Levin J.Z."/>
            <person name="Mammella M."/>
            <person name="Meijer H.J."/>
            <person name="Morris P."/>
            <person name="Nusbaum C."/>
            <person name="Oome S."/>
            <person name="Phillips A.J."/>
            <person name="van Rooyen D."/>
            <person name="Rzeszutek E."/>
            <person name="Saraiva M."/>
            <person name="Secombes C.J."/>
            <person name="Seidl M.F."/>
            <person name="Snel B."/>
            <person name="Stassen J.H."/>
            <person name="Sykes S."/>
            <person name="Tripathy S."/>
            <person name="van den Berg H."/>
            <person name="Vega-Arreguin J.C."/>
            <person name="Wawra S."/>
            <person name="Young S.K."/>
            <person name="Zeng Q."/>
            <person name="Dieguez-Uribeondo J."/>
            <person name="Russ C."/>
            <person name="Tyler B.M."/>
            <person name="van West P."/>
        </authorList>
    </citation>
    <scope>NUCLEOTIDE SEQUENCE [LARGE SCALE GENOMIC DNA]</scope>
    <source>
        <strain evidence="2 3">CBS 223.65</strain>
    </source>
</reference>
<evidence type="ECO:0000256" key="1">
    <source>
        <dbReference type="SAM" id="MobiDB-lite"/>
    </source>
</evidence>
<dbReference type="KEGG" id="spar:SPRG_14166"/>
<feature type="compositionally biased region" description="Basic and acidic residues" evidence="1">
    <location>
        <begin position="45"/>
        <end position="63"/>
    </location>
</feature>
<keyword evidence="3" id="KW-1185">Reference proteome</keyword>